<evidence type="ECO:0008006" key="4">
    <source>
        <dbReference type="Google" id="ProtNLM"/>
    </source>
</evidence>
<gene>
    <name evidence="2" type="ORF">ERS852480_03258</name>
</gene>
<evidence type="ECO:0000256" key="1">
    <source>
        <dbReference type="SAM" id="MobiDB-lite"/>
    </source>
</evidence>
<dbReference type="Proteomes" id="UP000095512">
    <property type="component" value="Unassembled WGS sequence"/>
</dbReference>
<organism evidence="2 3">
    <name type="scientific">Enterocloster clostridioformis</name>
    <dbReference type="NCBI Taxonomy" id="1531"/>
    <lineage>
        <taxon>Bacteria</taxon>
        <taxon>Bacillati</taxon>
        <taxon>Bacillota</taxon>
        <taxon>Clostridia</taxon>
        <taxon>Lachnospirales</taxon>
        <taxon>Lachnospiraceae</taxon>
        <taxon>Enterocloster</taxon>
    </lineage>
</organism>
<dbReference type="RefSeq" id="WP_057572260.1">
    <property type="nucleotide sequence ID" value="NZ_CATYWZ010000015.1"/>
</dbReference>
<dbReference type="EMBL" id="CZAB01000032">
    <property type="protein sequence ID" value="CUP40476.1"/>
    <property type="molecule type" value="Genomic_DNA"/>
</dbReference>
<accession>A0A174MYB8</accession>
<reference evidence="2 3" key="1">
    <citation type="submission" date="2015-09" db="EMBL/GenBank/DDBJ databases">
        <authorList>
            <consortium name="Pathogen Informatics"/>
        </authorList>
    </citation>
    <scope>NUCLEOTIDE SEQUENCE [LARGE SCALE GENOMIC DNA]</scope>
    <source>
        <strain evidence="2 3">2789STDY5834865</strain>
    </source>
</reference>
<proteinExistence type="predicted"/>
<dbReference type="AlphaFoldDB" id="A0A174MYB8"/>
<sequence>MANILQVSNIPVRPDRNMPDGQKTGGYEESQQVHNPVDISRVVRADGQETEDAGNTASGNGYSVIDYESNYGAFIKKIGEGVQTSRLLEQLFAREGTGLLSGDAAGVGELVEQMMASVRLETPEELLSFFKEQQSVQAKFSGAFFDGLRSILGQGASDSLREAVLSFLKVYNDFSSGEHFLHQMRSIAEDINQLMFRGFRDEFEQILDGMEWGAENGDTAANTAVLNNSLIPFLSNYISRTHDYGAVRDAIMLFVFHAVRYENGSRDRLAQLYERMTGNREYERFDKNGGDQALPRILETLKQSERERAFSDAFAALLLKGAKGQGGLENVQQFQNALDGMLLNESVYMPVLHLLLPFRFREKDVMSELWINPDSEKEGDMGGRRIKLLLKFDVQDLGGFQLFLSLQDRKVDMQLDVPEILVKKQDVIQKGIAEIFKKNGMGVNRFLVKGKDRDIEIQDAFPEIRERGHGVNVRI</sequence>
<evidence type="ECO:0000313" key="3">
    <source>
        <dbReference type="Proteomes" id="UP000095512"/>
    </source>
</evidence>
<name>A0A174MYB8_9FIRM</name>
<evidence type="ECO:0000313" key="2">
    <source>
        <dbReference type="EMBL" id="CUP40476.1"/>
    </source>
</evidence>
<feature type="region of interest" description="Disordered" evidence="1">
    <location>
        <begin position="1"/>
        <end position="37"/>
    </location>
</feature>
<protein>
    <recommendedName>
        <fullName evidence="4">Flagellar hook-length control protein FliK</fullName>
    </recommendedName>
</protein>